<feature type="transmembrane region" description="Helical" evidence="1">
    <location>
        <begin position="109"/>
        <end position="128"/>
    </location>
</feature>
<keyword evidence="1" id="KW-1133">Transmembrane helix</keyword>
<evidence type="ECO:0008006" key="4">
    <source>
        <dbReference type="Google" id="ProtNLM"/>
    </source>
</evidence>
<proteinExistence type="predicted"/>
<evidence type="ECO:0000256" key="1">
    <source>
        <dbReference type="SAM" id="Phobius"/>
    </source>
</evidence>
<name>A0A077ZS04_STYLE</name>
<dbReference type="InParanoid" id="A0A077ZS04"/>
<dbReference type="Proteomes" id="UP000039865">
    <property type="component" value="Unassembled WGS sequence"/>
</dbReference>
<feature type="transmembrane region" description="Helical" evidence="1">
    <location>
        <begin position="196"/>
        <end position="217"/>
    </location>
</feature>
<dbReference type="AlphaFoldDB" id="A0A077ZS04"/>
<organism evidence="2 3">
    <name type="scientific">Stylonychia lemnae</name>
    <name type="common">Ciliate</name>
    <dbReference type="NCBI Taxonomy" id="5949"/>
    <lineage>
        <taxon>Eukaryota</taxon>
        <taxon>Sar</taxon>
        <taxon>Alveolata</taxon>
        <taxon>Ciliophora</taxon>
        <taxon>Intramacronucleata</taxon>
        <taxon>Spirotrichea</taxon>
        <taxon>Stichotrichia</taxon>
        <taxon>Sporadotrichida</taxon>
        <taxon>Oxytrichidae</taxon>
        <taxon>Stylonychinae</taxon>
        <taxon>Stylonychia</taxon>
    </lineage>
</organism>
<evidence type="ECO:0000313" key="2">
    <source>
        <dbReference type="EMBL" id="CDW72264.1"/>
    </source>
</evidence>
<dbReference type="EMBL" id="CCKQ01001156">
    <property type="protein sequence ID" value="CDW72264.1"/>
    <property type="molecule type" value="Genomic_DNA"/>
</dbReference>
<keyword evidence="3" id="KW-1185">Reference proteome</keyword>
<keyword evidence="1" id="KW-0812">Transmembrane</keyword>
<evidence type="ECO:0000313" key="3">
    <source>
        <dbReference type="Proteomes" id="UP000039865"/>
    </source>
</evidence>
<reference evidence="2 3" key="1">
    <citation type="submission" date="2014-06" db="EMBL/GenBank/DDBJ databases">
        <authorList>
            <person name="Swart Estienne"/>
        </authorList>
    </citation>
    <scope>NUCLEOTIDE SEQUENCE [LARGE SCALE GENOMIC DNA]</scope>
    <source>
        <strain evidence="2 3">130c</strain>
    </source>
</reference>
<protein>
    <recommendedName>
        <fullName evidence="4">Transmembrane protein</fullName>
    </recommendedName>
</protein>
<gene>
    <name evidence="2" type="primary">Contig9252.g9887</name>
    <name evidence="2" type="ORF">STYLEM_1222</name>
</gene>
<sequence length="339" mass="39889">MRNIDYVQQNNIDKNNCNDDDASTVFEQRKDSNNHNENNKVKKMKNEIERDISQLGATCTLICRIIGFTLRNLIQFIQAKGMGYFDFRNMSSQSFFFLLRLMFQIKDDYLNLVYSIVATVICAIIFTLHSLMNFERFIKLSIVSVIILIFILGLIIGQTIVLNLKDNKVIDQSITMLKFEEPYNLANQIYRQFDQAFAIAIFTFIILKGIIQGLLMMHISIEQLCILYDELFKGSVSSNTKKITDIVYSDRQLKEDEIKVLNYTEETNERLEDSFYLYLNNFNQNIDQYSNGQEKNQNKKFFVGTKLRESYYLSIKNQKYWMAHVQYQFLCSNLCFLDI</sequence>
<keyword evidence="1" id="KW-0472">Membrane</keyword>
<feature type="transmembrane region" description="Helical" evidence="1">
    <location>
        <begin position="140"/>
        <end position="164"/>
    </location>
</feature>
<accession>A0A077ZS04</accession>